<dbReference type="Proteomes" id="UP000092213">
    <property type="component" value="Chromosome"/>
</dbReference>
<gene>
    <name evidence="2" type="ORF">BAU08_10500</name>
</gene>
<evidence type="ECO:0000313" key="2">
    <source>
        <dbReference type="EMBL" id="ANN71705.1"/>
    </source>
</evidence>
<keyword evidence="1" id="KW-0472">Membrane</keyword>
<dbReference type="EMBL" id="CP016171">
    <property type="protein sequence ID" value="ANN71705.1"/>
    <property type="molecule type" value="Genomic_DNA"/>
</dbReference>
<evidence type="ECO:0000313" key="3">
    <source>
        <dbReference type="Proteomes" id="UP000092213"/>
    </source>
</evidence>
<proteinExistence type="predicted"/>
<dbReference type="AlphaFoldDB" id="A0A193FVP5"/>
<keyword evidence="1" id="KW-1133">Transmembrane helix</keyword>
<reference evidence="2 3" key="1">
    <citation type="submission" date="2016-06" db="EMBL/GenBank/DDBJ databases">
        <title>Complete genome sequences of Bordetella bronchialis and Bordetella flabilis.</title>
        <authorList>
            <person name="LiPuma J.J."/>
            <person name="Spilker T."/>
        </authorList>
    </citation>
    <scope>NUCLEOTIDE SEQUENCE [LARGE SCALE GENOMIC DNA]</scope>
    <source>
        <strain evidence="2 3">AU17976</strain>
    </source>
</reference>
<organism evidence="2 3">
    <name type="scientific">Bordetella bronchialis</name>
    <dbReference type="NCBI Taxonomy" id="463025"/>
    <lineage>
        <taxon>Bacteria</taxon>
        <taxon>Pseudomonadati</taxon>
        <taxon>Pseudomonadota</taxon>
        <taxon>Betaproteobacteria</taxon>
        <taxon>Burkholderiales</taxon>
        <taxon>Alcaligenaceae</taxon>
        <taxon>Bordetella</taxon>
    </lineage>
</organism>
<accession>A0A193FVP5</accession>
<sequence length="133" mass="15031">MRDFNNDGHITVQGDFTVTDNAANDHKLLIHCSSEHLLLERPFRQENIKLEQARKVKRLMPFYTLSVVLLCAAAGWATFNGKADIASFLLGGGSLYLGLSSLKLTFEPNAFQLEERNAVNEINKLLKQRRVEQ</sequence>
<dbReference type="RefSeq" id="WP_066669273.1">
    <property type="nucleotide sequence ID" value="NZ_CP016171.1"/>
</dbReference>
<feature type="transmembrane region" description="Helical" evidence="1">
    <location>
        <begin position="59"/>
        <end position="79"/>
    </location>
</feature>
<keyword evidence="1" id="KW-0812">Transmembrane</keyword>
<protein>
    <submittedName>
        <fullName evidence="2">Uncharacterized protein</fullName>
    </submittedName>
</protein>
<name>A0A193FVP5_9BORD</name>
<evidence type="ECO:0000256" key="1">
    <source>
        <dbReference type="SAM" id="Phobius"/>
    </source>
</evidence>